<dbReference type="AlphaFoldDB" id="A0A060YPP4"/>
<dbReference type="GO" id="GO:0005886">
    <property type="term" value="C:plasma membrane"/>
    <property type="evidence" value="ECO:0007669"/>
    <property type="project" value="TreeGrafter"/>
</dbReference>
<reference evidence="9" key="1">
    <citation type="journal article" date="2014" name="Nat. Commun.">
        <title>The rainbow trout genome provides novel insights into evolution after whole-genome duplication in vertebrates.</title>
        <authorList>
            <person name="Berthelot C."/>
            <person name="Brunet F."/>
            <person name="Chalopin D."/>
            <person name="Juanchich A."/>
            <person name="Bernard M."/>
            <person name="Noel B."/>
            <person name="Bento P."/>
            <person name="Da Silva C."/>
            <person name="Labadie K."/>
            <person name="Alberti A."/>
            <person name="Aury J.M."/>
            <person name="Louis A."/>
            <person name="Dehais P."/>
            <person name="Bardou P."/>
            <person name="Montfort J."/>
            <person name="Klopp C."/>
            <person name="Cabau C."/>
            <person name="Gaspin C."/>
            <person name="Thorgaard G.H."/>
            <person name="Boussaha M."/>
            <person name="Quillet E."/>
            <person name="Guyomard R."/>
            <person name="Galiana D."/>
            <person name="Bobe J."/>
            <person name="Volff J.N."/>
            <person name="Genet C."/>
            <person name="Wincker P."/>
            <person name="Jaillon O."/>
            <person name="Roest Crollius H."/>
            <person name="Guiguen Y."/>
        </authorList>
    </citation>
    <scope>NUCLEOTIDE SEQUENCE [LARGE SCALE GENOMIC DNA]</scope>
</reference>
<dbReference type="Gene3D" id="2.60.120.260">
    <property type="entry name" value="Galactose-binding domain-like"/>
    <property type="match status" value="1"/>
</dbReference>
<gene>
    <name evidence="9" type="ORF">GSONMT00016632001</name>
</gene>
<protein>
    <recommendedName>
        <fullName evidence="8">Eph LBD domain-containing protein</fullName>
    </recommendedName>
</protein>
<sequence>MCKEIFGRRLELCVNTFISEMAAQLNKLAAVEATSITPGQAQTTTLAKPGEVPCDVCTEGEHKALKSCLVSLTWDEVSVLDDRGRLIRTFEVCNINQNPRLQDNWLATPFLFRFSAPRVFVTLRFSVRDCASLRSPSPSCRETLTLYYKQADSQRELERTWNAEPSSGEKDTREGWVKIDTIAADKSFTKVEPSLPHQYQPDRYRRVNIKTRSFAPLTRNGFVLAIVDSGACVSLMGVSIFYRRCPATNRYLASYPATPSGAEPTALVPVSGTCVPHSQAQGGSAPRMHCNAEGEWMVPVGGCICEEGYEPNQNRSACLGEFNKSGILFKLKTHTLKCQRTNKI</sequence>
<evidence type="ECO:0000313" key="9">
    <source>
        <dbReference type="EMBL" id="CDQ93686.1"/>
    </source>
</evidence>
<evidence type="ECO:0000256" key="6">
    <source>
        <dbReference type="ARBA" id="ARBA00023170"/>
    </source>
</evidence>
<dbReference type="SUPFAM" id="SSF49785">
    <property type="entry name" value="Galactose-binding domain-like"/>
    <property type="match status" value="1"/>
</dbReference>
<dbReference type="EMBL" id="FR915771">
    <property type="protein sequence ID" value="CDQ93686.1"/>
    <property type="molecule type" value="Genomic_DNA"/>
</dbReference>
<dbReference type="FunFam" id="2.60.40.1770:FF:000002">
    <property type="entry name" value="ephrin type-A receptor 2"/>
    <property type="match status" value="1"/>
</dbReference>
<dbReference type="Pfam" id="PF25599">
    <property type="entry name" value="Ephrin_CRD"/>
    <property type="match status" value="1"/>
</dbReference>
<evidence type="ECO:0000256" key="5">
    <source>
        <dbReference type="ARBA" id="ARBA00023136"/>
    </source>
</evidence>
<dbReference type="PROSITE" id="PS51550">
    <property type="entry name" value="EPH_LBD"/>
    <property type="match status" value="1"/>
</dbReference>
<dbReference type="InterPro" id="IPR001426">
    <property type="entry name" value="Tyr_kinase_rcpt_V_CS"/>
</dbReference>
<keyword evidence="7" id="KW-0812">Transmembrane</keyword>
<evidence type="ECO:0000256" key="1">
    <source>
        <dbReference type="ARBA" id="ARBA00004167"/>
    </source>
</evidence>
<evidence type="ECO:0000256" key="7">
    <source>
        <dbReference type="SAM" id="Phobius"/>
    </source>
</evidence>
<dbReference type="Gene3D" id="2.60.40.1770">
    <property type="entry name" value="ephrin a2 ectodomain"/>
    <property type="match status" value="1"/>
</dbReference>
<proteinExistence type="predicted"/>
<dbReference type="GO" id="GO:0007411">
    <property type="term" value="P:axon guidance"/>
    <property type="evidence" value="ECO:0007669"/>
    <property type="project" value="TreeGrafter"/>
</dbReference>
<dbReference type="InterPro" id="IPR001090">
    <property type="entry name" value="Ephrin_rcpt_lig-bd_dom"/>
</dbReference>
<dbReference type="GO" id="GO:0005005">
    <property type="term" value="F:transmembrane-ephrin receptor activity"/>
    <property type="evidence" value="ECO:0007669"/>
    <property type="project" value="TreeGrafter"/>
</dbReference>
<reference evidence="9" key="2">
    <citation type="submission" date="2014-03" db="EMBL/GenBank/DDBJ databases">
        <authorList>
            <person name="Genoscope - CEA"/>
        </authorList>
    </citation>
    <scope>NUCLEOTIDE SEQUENCE</scope>
</reference>
<dbReference type="Pfam" id="PF01404">
    <property type="entry name" value="Ephrin_lbd"/>
    <property type="match status" value="1"/>
</dbReference>
<dbReference type="Proteomes" id="UP000193380">
    <property type="component" value="Unassembled WGS sequence"/>
</dbReference>
<dbReference type="SMART" id="SM00615">
    <property type="entry name" value="EPH_lbd"/>
    <property type="match status" value="1"/>
</dbReference>
<keyword evidence="7" id="KW-1133">Transmembrane helix</keyword>
<keyword evidence="5 7" id="KW-0472">Membrane</keyword>
<feature type="domain" description="Eph LBD" evidence="8">
    <location>
        <begin position="33"/>
        <end position="250"/>
    </location>
</feature>
<dbReference type="InterPro" id="IPR008979">
    <property type="entry name" value="Galactose-bd-like_sf"/>
</dbReference>
<keyword evidence="2" id="KW-0732">Signal</keyword>
<accession>A0A060YPP4</accession>
<evidence type="ECO:0000313" key="10">
    <source>
        <dbReference type="Proteomes" id="UP000193380"/>
    </source>
</evidence>
<evidence type="ECO:0000256" key="3">
    <source>
        <dbReference type="ARBA" id="ARBA00022741"/>
    </source>
</evidence>
<evidence type="ECO:0000259" key="8">
    <source>
        <dbReference type="PROSITE" id="PS51550"/>
    </source>
</evidence>
<organism evidence="9 10">
    <name type="scientific">Oncorhynchus mykiss</name>
    <name type="common">Rainbow trout</name>
    <name type="synonym">Salmo gairdneri</name>
    <dbReference type="NCBI Taxonomy" id="8022"/>
    <lineage>
        <taxon>Eukaryota</taxon>
        <taxon>Metazoa</taxon>
        <taxon>Chordata</taxon>
        <taxon>Craniata</taxon>
        <taxon>Vertebrata</taxon>
        <taxon>Euteleostomi</taxon>
        <taxon>Actinopterygii</taxon>
        <taxon>Neopterygii</taxon>
        <taxon>Teleostei</taxon>
        <taxon>Protacanthopterygii</taxon>
        <taxon>Salmoniformes</taxon>
        <taxon>Salmonidae</taxon>
        <taxon>Salmoninae</taxon>
        <taxon>Oncorhynchus</taxon>
    </lineage>
</organism>
<dbReference type="PANTHER" id="PTHR46877:SF15">
    <property type="entry name" value="EPHRIN TYPE-B RECEPTOR 6"/>
    <property type="match status" value="1"/>
</dbReference>
<dbReference type="GO" id="GO:0030425">
    <property type="term" value="C:dendrite"/>
    <property type="evidence" value="ECO:0007669"/>
    <property type="project" value="TreeGrafter"/>
</dbReference>
<dbReference type="PaxDb" id="8022-A0A060YPP4"/>
<dbReference type="FunFam" id="2.60.120.260:FF:000327">
    <property type="entry name" value="EPH receptor B4"/>
    <property type="match status" value="1"/>
</dbReference>
<dbReference type="InterPro" id="IPR050449">
    <property type="entry name" value="Ephrin_rcpt_TKs"/>
</dbReference>
<keyword evidence="3" id="KW-0547">Nucleotide-binding</keyword>
<dbReference type="STRING" id="8022.A0A060YPP4"/>
<name>A0A060YPP4_ONCMY</name>
<dbReference type="GO" id="GO:0005524">
    <property type="term" value="F:ATP binding"/>
    <property type="evidence" value="ECO:0007669"/>
    <property type="project" value="UniProtKB-KW"/>
</dbReference>
<keyword evidence="6" id="KW-0675">Receptor</keyword>
<feature type="transmembrane region" description="Helical" evidence="7">
    <location>
        <begin position="222"/>
        <end position="242"/>
    </location>
</feature>
<dbReference type="PANTHER" id="PTHR46877">
    <property type="entry name" value="EPH RECEPTOR A5"/>
    <property type="match status" value="1"/>
</dbReference>
<evidence type="ECO:0000256" key="2">
    <source>
        <dbReference type="ARBA" id="ARBA00022729"/>
    </source>
</evidence>
<keyword evidence="4" id="KW-0067">ATP-binding</keyword>
<comment type="subcellular location">
    <subcellularLocation>
        <location evidence="1">Membrane</location>
        <topology evidence="1">Single-pass membrane protein</topology>
    </subcellularLocation>
</comment>
<evidence type="ECO:0000256" key="4">
    <source>
        <dbReference type="ARBA" id="ARBA00022840"/>
    </source>
</evidence>
<dbReference type="PROSITE" id="PS00791">
    <property type="entry name" value="RECEPTOR_TYR_KIN_V_2"/>
    <property type="match status" value="1"/>
</dbReference>